<evidence type="ECO:0000259" key="2">
    <source>
        <dbReference type="Pfam" id="PF03781"/>
    </source>
</evidence>
<dbReference type="SUPFAM" id="SSF56436">
    <property type="entry name" value="C-type lectin-like"/>
    <property type="match status" value="1"/>
</dbReference>
<proteinExistence type="predicted"/>
<organism evidence="3">
    <name type="scientific">Polynucleobacter sp. UK-FUSCHL-C3</name>
    <dbReference type="NCBI Taxonomy" id="2955208"/>
    <lineage>
        <taxon>Bacteria</taxon>
        <taxon>Pseudomonadati</taxon>
        <taxon>Pseudomonadota</taxon>
        <taxon>Betaproteobacteria</taxon>
        <taxon>Burkholderiales</taxon>
        <taxon>Burkholderiaceae</taxon>
        <taxon>Polynucleobacter</taxon>
    </lineage>
</organism>
<protein>
    <submittedName>
        <fullName evidence="3">Formylglycine-generating enzyme family protein</fullName>
    </submittedName>
</protein>
<dbReference type="InterPro" id="IPR051043">
    <property type="entry name" value="Sulfatase_Mod_Factor_Kinase"/>
</dbReference>
<dbReference type="RefSeq" id="WP_353438196.1">
    <property type="nucleotide sequence ID" value="NZ_CP099959.1"/>
</dbReference>
<dbReference type="Gene3D" id="3.90.1580.10">
    <property type="entry name" value="paralog of FGE (formylglycine-generating enzyme)"/>
    <property type="match status" value="1"/>
</dbReference>
<keyword evidence="1" id="KW-0732">Signal</keyword>
<feature type="domain" description="Sulfatase-modifying factor enzyme-like" evidence="2">
    <location>
        <begin position="24"/>
        <end position="250"/>
    </location>
</feature>
<sequence>MNIRTINKLCIFTLSLLAFHAYGQSAKSAIPTVEIKGVLWDQHEMTIGEVKRFASATGFQSTAEKAGGGTSYELGFVKKPGWTWRTPYGVPAGDNEPAVHLNAFEAQAICQYFGKRLPSDKEWVEAAYLEQRPSPPTGFMKGQRYPYPNGLNTKGSHCLSSACGNFKGLAPAGSLTRGEGHVAAGTTQAGVNGLLDMGGNVWEWTSTKNGGQRITRGASWWYGPDQQLESNVATKPEDTVVVYIGLRCVRDQ</sequence>
<dbReference type="EMBL" id="CP099959">
    <property type="protein sequence ID" value="XCC57166.1"/>
    <property type="molecule type" value="Genomic_DNA"/>
</dbReference>
<dbReference type="InterPro" id="IPR042095">
    <property type="entry name" value="SUMF_sf"/>
</dbReference>
<feature type="chain" id="PRO_5043369642" evidence="1">
    <location>
        <begin position="21"/>
        <end position="252"/>
    </location>
</feature>
<dbReference type="InterPro" id="IPR016187">
    <property type="entry name" value="CTDL_fold"/>
</dbReference>
<name>A0AAU8A154_9BURK</name>
<dbReference type="PANTHER" id="PTHR23150:SF19">
    <property type="entry name" value="FORMYLGLYCINE-GENERATING ENZYME"/>
    <property type="match status" value="1"/>
</dbReference>
<accession>A0AAU8A154</accession>
<evidence type="ECO:0000313" key="3">
    <source>
        <dbReference type="EMBL" id="XCC57166.1"/>
    </source>
</evidence>
<gene>
    <name evidence="3" type="ORF">NKE59_06625</name>
</gene>
<feature type="signal peptide" evidence="1">
    <location>
        <begin position="1"/>
        <end position="20"/>
    </location>
</feature>
<evidence type="ECO:0000256" key="1">
    <source>
        <dbReference type="SAM" id="SignalP"/>
    </source>
</evidence>
<dbReference type="InterPro" id="IPR005532">
    <property type="entry name" value="SUMF_dom"/>
</dbReference>
<dbReference type="GO" id="GO:0120147">
    <property type="term" value="F:formylglycine-generating oxidase activity"/>
    <property type="evidence" value="ECO:0007669"/>
    <property type="project" value="TreeGrafter"/>
</dbReference>
<dbReference type="Pfam" id="PF03781">
    <property type="entry name" value="FGE-sulfatase"/>
    <property type="match status" value="1"/>
</dbReference>
<dbReference type="AlphaFoldDB" id="A0AAU8A154"/>
<reference evidence="3" key="1">
    <citation type="submission" date="2022-06" db="EMBL/GenBank/DDBJ databases">
        <title>New Polynucleobacter species.</title>
        <authorList>
            <person name="Hahn M.W."/>
        </authorList>
    </citation>
    <scope>NUCLEOTIDE SEQUENCE</scope>
    <source>
        <strain evidence="3">UK-FUSCHL-C3</strain>
    </source>
</reference>
<dbReference type="PANTHER" id="PTHR23150">
    <property type="entry name" value="SULFATASE MODIFYING FACTOR 1, 2"/>
    <property type="match status" value="1"/>
</dbReference>